<dbReference type="SMART" id="SM00879">
    <property type="entry name" value="Brix"/>
    <property type="match status" value="1"/>
</dbReference>
<dbReference type="OrthoDB" id="407658at2759"/>
<dbReference type="InterPro" id="IPR039770">
    <property type="entry name" value="Rpf2"/>
</dbReference>
<evidence type="ECO:0000256" key="6">
    <source>
        <dbReference type="RuleBase" id="RU367086"/>
    </source>
</evidence>
<evidence type="ECO:0000259" key="8">
    <source>
        <dbReference type="PROSITE" id="PS50833"/>
    </source>
</evidence>
<evidence type="ECO:0000256" key="2">
    <source>
        <dbReference type="ARBA" id="ARBA00010782"/>
    </source>
</evidence>
<dbReference type="PANTHER" id="PTHR12728:SF0">
    <property type="entry name" value="RIBOSOME PRODUCTION FACTOR 2 HOMOLOG"/>
    <property type="match status" value="1"/>
</dbReference>
<dbReference type="InterPro" id="IPR007109">
    <property type="entry name" value="Brix"/>
</dbReference>
<evidence type="ECO:0000256" key="7">
    <source>
        <dbReference type="SAM" id="MobiDB-lite"/>
    </source>
</evidence>
<proteinExistence type="inferred from homology"/>
<dbReference type="PROSITE" id="PS50833">
    <property type="entry name" value="BRIX"/>
    <property type="match status" value="1"/>
</dbReference>
<evidence type="ECO:0000313" key="9">
    <source>
        <dbReference type="EMBL" id="KAA0194332.1"/>
    </source>
</evidence>
<comment type="similarity">
    <text evidence="2 6">Belongs to the RPF2 family.</text>
</comment>
<dbReference type="Pfam" id="PF04427">
    <property type="entry name" value="Brix"/>
    <property type="match status" value="1"/>
</dbReference>
<keyword evidence="10" id="KW-1185">Reference proteome</keyword>
<evidence type="ECO:0000256" key="1">
    <source>
        <dbReference type="ARBA" id="ARBA00004604"/>
    </source>
</evidence>
<sequence>MTCVSKPKTHKGRKVLEARAPKIIENDKRTLVLKGVHTSEAVNNFLNDLCALKTPLVCRLKWRNPVLPFEDISFVEKMCRKYDCSMFVIGLHSKKRPNNIVIGRLHDGELLDMFELGMQSYEALLSTNISPGITGSKPMLLFSGENFEQDRKHLILKSLLIDLLKGPTVEKIRSLGLEHQIHFTLLSDSVLSMRVRQIHLKPVIKCSNVSSTMEKVNESIRTPWGSVFQLELEDSGPLVDFELRRFTLPSEEKWKRAHRVPPETRMAQKKPKNRQIDVFGSRIGRVHVGNKETMDQIRPAASLRTALTGHRKRGFDRHKNTAKKKVPADSGPPKKKART</sequence>
<evidence type="ECO:0000256" key="5">
    <source>
        <dbReference type="ARBA" id="ARBA00030889"/>
    </source>
</evidence>
<dbReference type="EMBL" id="LUCM01004446">
    <property type="protein sequence ID" value="KAA0194332.1"/>
    <property type="molecule type" value="Genomic_DNA"/>
</dbReference>
<evidence type="ECO:0000256" key="4">
    <source>
        <dbReference type="ARBA" id="ARBA00023242"/>
    </source>
</evidence>
<dbReference type="GO" id="GO:0019843">
    <property type="term" value="F:rRNA binding"/>
    <property type="evidence" value="ECO:0007669"/>
    <property type="project" value="UniProtKB-UniRule"/>
</dbReference>
<dbReference type="Proteomes" id="UP000728185">
    <property type="component" value="Unassembled WGS sequence"/>
</dbReference>
<dbReference type="PANTHER" id="PTHR12728">
    <property type="entry name" value="BRIX DOMAIN CONTAINING PROTEIN"/>
    <property type="match status" value="1"/>
</dbReference>
<evidence type="ECO:0000313" key="10">
    <source>
        <dbReference type="Proteomes" id="UP000728185"/>
    </source>
</evidence>
<reference evidence="9" key="1">
    <citation type="submission" date="2019-05" db="EMBL/GenBank/DDBJ databases">
        <title>Annotation for the trematode Fasciolopsis buski.</title>
        <authorList>
            <person name="Choi Y.-J."/>
        </authorList>
    </citation>
    <scope>NUCLEOTIDE SEQUENCE</scope>
    <source>
        <strain evidence="9">HT</strain>
        <tissue evidence="9">Whole worm</tissue>
    </source>
</reference>
<evidence type="ECO:0000256" key="3">
    <source>
        <dbReference type="ARBA" id="ARBA00020387"/>
    </source>
</evidence>
<dbReference type="GO" id="GO:0000027">
    <property type="term" value="P:ribosomal large subunit assembly"/>
    <property type="evidence" value="ECO:0007669"/>
    <property type="project" value="InterPro"/>
</dbReference>
<gene>
    <name evidence="9" type="ORF">FBUS_11169</name>
</gene>
<accession>A0A8E0VKW7</accession>
<protein>
    <recommendedName>
        <fullName evidence="3 6">Ribosome production factor 2 homolog</fullName>
    </recommendedName>
    <alternativeName>
        <fullName evidence="5 6">Ribosome biogenesis protein RPF2 homolog</fullName>
    </alternativeName>
</protein>
<dbReference type="AlphaFoldDB" id="A0A8E0VKW7"/>
<name>A0A8E0VKW7_9TREM</name>
<dbReference type="GO" id="GO:0000463">
    <property type="term" value="P:maturation of LSU-rRNA from tricistronic rRNA transcript (SSU-rRNA, 5.8S rRNA, LSU-rRNA)"/>
    <property type="evidence" value="ECO:0007669"/>
    <property type="project" value="TreeGrafter"/>
</dbReference>
<feature type="region of interest" description="Disordered" evidence="7">
    <location>
        <begin position="308"/>
        <end position="339"/>
    </location>
</feature>
<comment type="caution">
    <text evidence="9">The sequence shown here is derived from an EMBL/GenBank/DDBJ whole genome shotgun (WGS) entry which is preliminary data.</text>
</comment>
<comment type="subcellular location">
    <subcellularLocation>
        <location evidence="1 6">Nucleus</location>
        <location evidence="1 6">Nucleolus</location>
    </subcellularLocation>
</comment>
<keyword evidence="4 6" id="KW-0539">Nucleus</keyword>
<organism evidence="9 10">
    <name type="scientific">Fasciolopsis buskii</name>
    <dbReference type="NCBI Taxonomy" id="27845"/>
    <lineage>
        <taxon>Eukaryota</taxon>
        <taxon>Metazoa</taxon>
        <taxon>Spiralia</taxon>
        <taxon>Lophotrochozoa</taxon>
        <taxon>Platyhelminthes</taxon>
        <taxon>Trematoda</taxon>
        <taxon>Digenea</taxon>
        <taxon>Plagiorchiida</taxon>
        <taxon>Echinostomata</taxon>
        <taxon>Echinostomatoidea</taxon>
        <taxon>Fasciolidae</taxon>
        <taxon>Fasciolopsis</taxon>
    </lineage>
</organism>
<feature type="compositionally biased region" description="Basic residues" evidence="7">
    <location>
        <begin position="309"/>
        <end position="325"/>
    </location>
</feature>
<dbReference type="GO" id="GO:0005730">
    <property type="term" value="C:nucleolus"/>
    <property type="evidence" value="ECO:0007669"/>
    <property type="project" value="UniProtKB-SubCell"/>
</dbReference>
<feature type="domain" description="Brix" evidence="8">
    <location>
        <begin position="28"/>
        <end position="252"/>
    </location>
</feature>